<dbReference type="InterPro" id="IPR007111">
    <property type="entry name" value="NACHT_NTPase"/>
</dbReference>
<protein>
    <recommendedName>
        <fullName evidence="1">NACHT domain-containing protein</fullName>
    </recommendedName>
</protein>
<dbReference type="AlphaFoldDB" id="A0AAE1U8Z2"/>
<dbReference type="PANTHER" id="PTHR46312">
    <property type="entry name" value="NACHT DOMAIN-CONTAINING PROTEIN"/>
    <property type="match status" value="1"/>
</dbReference>
<organism evidence="2 3">
    <name type="scientific">Petrolisthes manimaculis</name>
    <dbReference type="NCBI Taxonomy" id="1843537"/>
    <lineage>
        <taxon>Eukaryota</taxon>
        <taxon>Metazoa</taxon>
        <taxon>Ecdysozoa</taxon>
        <taxon>Arthropoda</taxon>
        <taxon>Crustacea</taxon>
        <taxon>Multicrustacea</taxon>
        <taxon>Malacostraca</taxon>
        <taxon>Eumalacostraca</taxon>
        <taxon>Eucarida</taxon>
        <taxon>Decapoda</taxon>
        <taxon>Pleocyemata</taxon>
        <taxon>Anomura</taxon>
        <taxon>Galatheoidea</taxon>
        <taxon>Porcellanidae</taxon>
        <taxon>Petrolisthes</taxon>
    </lineage>
</organism>
<proteinExistence type="predicted"/>
<dbReference type="Gene3D" id="3.40.50.300">
    <property type="entry name" value="P-loop containing nucleotide triphosphate hydrolases"/>
    <property type="match status" value="1"/>
</dbReference>
<gene>
    <name evidence="2" type="ORF">Pmani_018237</name>
</gene>
<accession>A0AAE1U8Z2</accession>
<name>A0AAE1U8Z2_9EUCA</name>
<dbReference type="PANTHER" id="PTHR46312:SF2">
    <property type="entry name" value="NUCLEOTIDE-BINDING OLIGOMERIZATION DOMAIN-CONTAINING PROTEIN 2-LIKE"/>
    <property type="match status" value="1"/>
</dbReference>
<dbReference type="EMBL" id="JAWZYT010001664">
    <property type="protein sequence ID" value="KAK4310174.1"/>
    <property type="molecule type" value="Genomic_DNA"/>
</dbReference>
<dbReference type="Pfam" id="PF05729">
    <property type="entry name" value="NACHT"/>
    <property type="match status" value="1"/>
</dbReference>
<keyword evidence="3" id="KW-1185">Reference proteome</keyword>
<dbReference type="PROSITE" id="PS50837">
    <property type="entry name" value="NACHT"/>
    <property type="match status" value="1"/>
</dbReference>
<sequence length="981" mass="110667">MSNADFLGKTSRLREVLTNTLKATQRRYNASMTSHQRDKHIQWVHTQLGNISEEVTGMDDLMTRCGPELLQSLVTEATNQLKETFKGDEFVGLLSFICGSGGNVHLQVQKIFTKIKIVSGKEQGGQIDMDYRHLLNIFPKATSQPQALIVEGLAGMGKTTLLTLLMKEWLVGGQVSIKGLDKYQLLLRVQCRSPHLTKFTNLLEELLPDASLKYRDLLPRLVKQCRLLVVIDGLDERNSNSYQLVHDLLYQLQHARHCTLLCTTRPEALTDFLHSLPNGYGKHVVELVGIPLDLRADFVSRYFEEINRVTESTHSCQELIEKIEKEKYKEHYRFPLNLAIITWLFFYQPDIINKATTQTELYYHTHILCQSKLDDRLANNDLTKFIRKRTREGKVRAWLPHLYVKIFESLSRNELNLGEEVTEHLRSACDTLGLPDDEILAAFLTMRTTWTPMAILEQYSAPHKGLQEYYGALHVMLTLQINPSISIMDVIMEGLETVDTLQQIPPLSFSPIRRIDAAKKEAEKEQNKPKIPLHLYQNLLRHVAGMLHLYLHPVPDKLALESMELLSKAGVQSKDQWLDLIENIKPSSAVLAAIATHFPVGKDIVIKEGRVHSYSVLLPYLPHKQVKLNVKGDPTPLLSGLTHHTCTNIIVSGDSVNHSVLLTELPPTTVEIATTDDPTPLIPSIGRHTCTKVVVREDLLKYRTFLTQLSSTQVEVAVFGDPTPLLPILPQHTYTNVTVRDDPVNHATFLSHLPKTYVDVVIGGDVPSLAPLVPAVTHHTCFSVKLKQHWHHPLSTSHQPDPFIQAVLSRNGVKMYSGQGSIGIESLASTLTHLSLALPDDNQITQLLPLLHSLNKLVDLRLHVSEAVSPECVTTALPDIHRVHLYLSDLSDGGEERAYTLASRLQPHKKYYDALEFPRCYLSMRSWMEVMVECLSEGGVRVKVMRVPGDPTPQDALITKLVKQKLRGTFIRGGLESWVKQ</sequence>
<reference evidence="2" key="1">
    <citation type="submission" date="2023-11" db="EMBL/GenBank/DDBJ databases">
        <title>Genome assemblies of two species of porcelain crab, Petrolisthes cinctipes and Petrolisthes manimaculis (Anomura: Porcellanidae).</title>
        <authorList>
            <person name="Angst P."/>
        </authorList>
    </citation>
    <scope>NUCLEOTIDE SEQUENCE</scope>
    <source>
        <strain evidence="2">PB745_02</strain>
        <tissue evidence="2">Gill</tissue>
    </source>
</reference>
<evidence type="ECO:0000313" key="2">
    <source>
        <dbReference type="EMBL" id="KAK4310174.1"/>
    </source>
</evidence>
<feature type="domain" description="NACHT" evidence="1">
    <location>
        <begin position="146"/>
        <end position="268"/>
    </location>
</feature>
<dbReference type="InterPro" id="IPR027417">
    <property type="entry name" value="P-loop_NTPase"/>
</dbReference>
<comment type="caution">
    <text evidence="2">The sequence shown here is derived from an EMBL/GenBank/DDBJ whole genome shotgun (WGS) entry which is preliminary data.</text>
</comment>
<dbReference type="SUPFAM" id="SSF52540">
    <property type="entry name" value="P-loop containing nucleoside triphosphate hydrolases"/>
    <property type="match status" value="1"/>
</dbReference>
<dbReference type="Proteomes" id="UP001292094">
    <property type="component" value="Unassembled WGS sequence"/>
</dbReference>
<evidence type="ECO:0000313" key="3">
    <source>
        <dbReference type="Proteomes" id="UP001292094"/>
    </source>
</evidence>
<evidence type="ECO:0000259" key="1">
    <source>
        <dbReference type="PROSITE" id="PS50837"/>
    </source>
</evidence>